<dbReference type="GO" id="GO:0004479">
    <property type="term" value="F:methionyl-tRNA formyltransferase activity"/>
    <property type="evidence" value="ECO:0007669"/>
    <property type="project" value="UniProtKB-UniRule"/>
</dbReference>
<dbReference type="Pfam" id="PF00551">
    <property type="entry name" value="Formyl_trans_N"/>
    <property type="match status" value="1"/>
</dbReference>
<dbReference type="GO" id="GO:0005829">
    <property type="term" value="C:cytosol"/>
    <property type="evidence" value="ECO:0007669"/>
    <property type="project" value="TreeGrafter"/>
</dbReference>
<evidence type="ECO:0000256" key="5">
    <source>
        <dbReference type="HAMAP-Rule" id="MF_00182"/>
    </source>
</evidence>
<dbReference type="Pfam" id="PF02911">
    <property type="entry name" value="Formyl_trans_C"/>
    <property type="match status" value="1"/>
</dbReference>
<dbReference type="PANTHER" id="PTHR11138:SF5">
    <property type="entry name" value="METHIONYL-TRNA FORMYLTRANSFERASE, MITOCHONDRIAL"/>
    <property type="match status" value="1"/>
</dbReference>
<dbReference type="RefSeq" id="WP_193499113.1">
    <property type="nucleotide sequence ID" value="NZ_CP063169.1"/>
</dbReference>
<feature type="binding site" evidence="5">
    <location>
        <begin position="109"/>
        <end position="112"/>
    </location>
    <ligand>
        <name>(6S)-5,6,7,8-tetrahydrofolate</name>
        <dbReference type="ChEBI" id="CHEBI:57453"/>
    </ligand>
</feature>
<dbReference type="CDD" id="cd08646">
    <property type="entry name" value="FMT_core_Met-tRNA-FMT_N"/>
    <property type="match status" value="1"/>
</dbReference>
<dbReference type="Gene3D" id="3.40.50.12230">
    <property type="match status" value="1"/>
</dbReference>
<dbReference type="SUPFAM" id="SSF50486">
    <property type="entry name" value="FMT C-terminal domain-like"/>
    <property type="match status" value="1"/>
</dbReference>
<dbReference type="Proteomes" id="UP000593758">
    <property type="component" value="Chromosome"/>
</dbReference>
<evidence type="ECO:0000259" key="6">
    <source>
        <dbReference type="Pfam" id="PF00551"/>
    </source>
</evidence>
<name>A0A7M1SY34_9MICO</name>
<reference evidence="8 9" key="1">
    <citation type="submission" date="2020-10" db="EMBL/GenBank/DDBJ databases">
        <title>Haloactinobacterium sp. RN3S43, a bacterium isolated from saline soil.</title>
        <authorList>
            <person name="Sun J.-Q."/>
        </authorList>
    </citation>
    <scope>NUCLEOTIDE SEQUENCE [LARGE SCALE GENOMIC DNA]</scope>
    <source>
        <strain evidence="8 9">RN3S43</strain>
    </source>
</reference>
<dbReference type="FunFam" id="3.40.50.12230:FF:000001">
    <property type="entry name" value="Methionyl-tRNA formyltransferase"/>
    <property type="match status" value="1"/>
</dbReference>
<comment type="function">
    <text evidence="5">Attaches a formyl group to the free amino group of methionyl-tRNA(fMet). The formyl group appears to play a dual role in the initiator identity of N-formylmethionyl-tRNA by promoting its recognition by IF2 and preventing the misappropriation of this tRNA by the elongation apparatus.</text>
</comment>
<dbReference type="KEGG" id="halt:IM660_09765"/>
<sequence>MRVVFAGTPAVAVPSLHAILASDHEVVAVLTRPPAPVGRKRVLTPSPVHEAADAAGIPVITSDKPHEPGTYERLRALAPDACAVVAYGALLREPALSLPTHGWINLHFSLLPAWRGAAPVQHAIMAGDDVTGASTFRIEAGLDTGPVIGTMTETVRPWDTSGDLLDRLAESGPALLVSSLDALADGSAQPQPQPPDGVSHAPRLTAEHGHVDWRRPAAAIDRQIRGCTPAPGAWTTREGHRVKLGPVRPVQNATALVPGQLAATADGVFVGTGTVPVRLDRIAPPGKSWMAAADWARGARLGEADRFDIADVAAGHHSRQDTQI</sequence>
<comment type="similarity">
    <text evidence="1 5">Belongs to the Fmt family.</text>
</comment>
<proteinExistence type="inferred from homology"/>
<protein>
    <recommendedName>
        <fullName evidence="2 5">Methionyl-tRNA formyltransferase</fullName>
        <ecNumber evidence="2 5">2.1.2.9</ecNumber>
    </recommendedName>
</protein>
<dbReference type="SUPFAM" id="SSF53328">
    <property type="entry name" value="Formyltransferase"/>
    <property type="match status" value="1"/>
</dbReference>
<evidence type="ECO:0000313" key="8">
    <source>
        <dbReference type="EMBL" id="QOR72478.1"/>
    </source>
</evidence>
<dbReference type="InterPro" id="IPR036477">
    <property type="entry name" value="Formyl_transf_N_sf"/>
</dbReference>
<dbReference type="CDD" id="cd08704">
    <property type="entry name" value="Met_tRNA_FMT_C"/>
    <property type="match status" value="1"/>
</dbReference>
<keyword evidence="9" id="KW-1185">Reference proteome</keyword>
<gene>
    <name evidence="5" type="primary">fmt</name>
    <name evidence="8" type="ORF">IM660_09765</name>
</gene>
<dbReference type="AlphaFoldDB" id="A0A7M1SY34"/>
<dbReference type="InterPro" id="IPR002376">
    <property type="entry name" value="Formyl_transf_N"/>
</dbReference>
<keyword evidence="4 5" id="KW-0648">Protein biosynthesis</keyword>
<evidence type="ECO:0000256" key="4">
    <source>
        <dbReference type="ARBA" id="ARBA00022917"/>
    </source>
</evidence>
<keyword evidence="3 5" id="KW-0808">Transferase</keyword>
<dbReference type="InterPro" id="IPR005794">
    <property type="entry name" value="Fmt"/>
</dbReference>
<dbReference type="InterPro" id="IPR011034">
    <property type="entry name" value="Formyl_transferase-like_C_sf"/>
</dbReference>
<dbReference type="EC" id="2.1.2.9" evidence="2 5"/>
<dbReference type="InterPro" id="IPR005793">
    <property type="entry name" value="Formyl_trans_C"/>
</dbReference>
<organism evidence="8 9">
    <name type="scientific">Ruania alkalisoli</name>
    <dbReference type="NCBI Taxonomy" id="2779775"/>
    <lineage>
        <taxon>Bacteria</taxon>
        <taxon>Bacillati</taxon>
        <taxon>Actinomycetota</taxon>
        <taxon>Actinomycetes</taxon>
        <taxon>Micrococcales</taxon>
        <taxon>Ruaniaceae</taxon>
        <taxon>Ruania</taxon>
    </lineage>
</organism>
<feature type="domain" description="Formyl transferase N-terminal" evidence="6">
    <location>
        <begin position="1"/>
        <end position="179"/>
    </location>
</feature>
<dbReference type="NCBIfam" id="TIGR00460">
    <property type="entry name" value="fmt"/>
    <property type="match status" value="1"/>
</dbReference>
<dbReference type="EMBL" id="CP063169">
    <property type="protein sequence ID" value="QOR72478.1"/>
    <property type="molecule type" value="Genomic_DNA"/>
</dbReference>
<dbReference type="HAMAP" id="MF_00182">
    <property type="entry name" value="Formyl_trans"/>
    <property type="match status" value="1"/>
</dbReference>
<evidence type="ECO:0000256" key="2">
    <source>
        <dbReference type="ARBA" id="ARBA00012261"/>
    </source>
</evidence>
<evidence type="ECO:0000259" key="7">
    <source>
        <dbReference type="Pfam" id="PF02911"/>
    </source>
</evidence>
<feature type="domain" description="Formyl transferase C-terminal" evidence="7">
    <location>
        <begin position="203"/>
        <end position="299"/>
    </location>
</feature>
<comment type="catalytic activity">
    <reaction evidence="5">
        <text>L-methionyl-tRNA(fMet) + (6R)-10-formyltetrahydrofolate = N-formyl-L-methionyl-tRNA(fMet) + (6S)-5,6,7,8-tetrahydrofolate + H(+)</text>
        <dbReference type="Rhea" id="RHEA:24380"/>
        <dbReference type="Rhea" id="RHEA-COMP:9952"/>
        <dbReference type="Rhea" id="RHEA-COMP:9953"/>
        <dbReference type="ChEBI" id="CHEBI:15378"/>
        <dbReference type="ChEBI" id="CHEBI:57453"/>
        <dbReference type="ChEBI" id="CHEBI:78530"/>
        <dbReference type="ChEBI" id="CHEBI:78844"/>
        <dbReference type="ChEBI" id="CHEBI:195366"/>
        <dbReference type="EC" id="2.1.2.9"/>
    </reaction>
</comment>
<dbReference type="InterPro" id="IPR041711">
    <property type="entry name" value="Met-tRNA-FMT_N"/>
</dbReference>
<dbReference type="PANTHER" id="PTHR11138">
    <property type="entry name" value="METHIONYL-TRNA FORMYLTRANSFERASE"/>
    <property type="match status" value="1"/>
</dbReference>
<evidence type="ECO:0000313" key="9">
    <source>
        <dbReference type="Proteomes" id="UP000593758"/>
    </source>
</evidence>
<dbReference type="InterPro" id="IPR044135">
    <property type="entry name" value="Met-tRNA-FMT_C"/>
</dbReference>
<evidence type="ECO:0000256" key="1">
    <source>
        <dbReference type="ARBA" id="ARBA00010699"/>
    </source>
</evidence>
<evidence type="ECO:0000256" key="3">
    <source>
        <dbReference type="ARBA" id="ARBA00022679"/>
    </source>
</evidence>
<accession>A0A7M1SY34</accession>